<protein>
    <recommendedName>
        <fullName evidence="8">Kinesin motor domain-containing protein</fullName>
    </recommendedName>
</protein>
<dbReference type="PANTHER" id="PTHR47117">
    <property type="entry name" value="STAR-RELATED LIPID TRANSFER PROTEIN 9"/>
    <property type="match status" value="1"/>
</dbReference>
<evidence type="ECO:0000256" key="5">
    <source>
        <dbReference type="PROSITE-ProRule" id="PRU00283"/>
    </source>
</evidence>
<feature type="region of interest" description="Disordered" evidence="7">
    <location>
        <begin position="1405"/>
        <end position="1509"/>
    </location>
</feature>
<dbReference type="EMBL" id="BRXZ01001583">
    <property type="protein sequence ID" value="GMH74542.1"/>
    <property type="molecule type" value="Genomic_DNA"/>
</dbReference>
<dbReference type="PROSITE" id="PS00411">
    <property type="entry name" value="KINESIN_MOTOR_1"/>
    <property type="match status" value="1"/>
</dbReference>
<evidence type="ECO:0000313" key="10">
    <source>
        <dbReference type="Proteomes" id="UP001165082"/>
    </source>
</evidence>
<dbReference type="Gene3D" id="2.60.200.20">
    <property type="match status" value="1"/>
</dbReference>
<feature type="compositionally biased region" description="Basic and acidic residues" evidence="7">
    <location>
        <begin position="326"/>
        <end position="340"/>
    </location>
</feature>
<dbReference type="PROSITE" id="PS50067">
    <property type="entry name" value="KINESIN_MOTOR_2"/>
    <property type="match status" value="1"/>
</dbReference>
<feature type="compositionally biased region" description="Acidic residues" evidence="7">
    <location>
        <begin position="1302"/>
        <end position="1314"/>
    </location>
</feature>
<feature type="compositionally biased region" description="Polar residues" evidence="7">
    <location>
        <begin position="26"/>
        <end position="39"/>
    </location>
</feature>
<sequence>MTVSAIPERRSSSISRLVRKDSHFNHTLSSSRRASTSKNGDVGKPQHHRLLTSVDESHAVGAWVTFHLLVDLRHKLLRETLRHWFRLALFDDLSRRLRQVQPLEKERQGVLEKIDALEVAKKSYVDKEQLLVDEAKQQMVRADTTEKTVEELRERLEASEARESKLRNNYLGLLDETVRLNSLTRELADVKPVSEREIMEFFSHIASETNAPEHRRMPSGSADMKKRTFTEDVDIFTERRRRSHLASPGVHLVPSSSFLDSSLELVGVGGLMEVKGEGAVANDDVSATKMKTEEGETKEDAEEGKEVVVGEEKEEEKEEEEEENDVEKKEKVKKEQVKKDKLPKRHTSTPQKANPTRVVKSGPVRPSHSSTTGVKTSVKVNEADEKLWEKINEPRSETGNTVAVAVRVRPFNQREKDMGAELCVQMSDKSIALVEPTSKESTTFTFDYIFDTFDPSRPNYADQKTVFADLGIDVLRQAWEGYNACLFAYGQTGAGKSWSITGSHEQPGIIPLFCNKLFYFMHNHPIENTELSVECSFLEIYNERVQDLLNPDGTNLKVREHPITGVFVEGLSYCAVDCYDDVELLMDEGTAARTIGATNMNASSSRSHSIFEIVITQEFTDPSTSSTSEKQSRVVLVDLAGSERAGSTGATGTRLKEGAQINKSLSALGQCIRGLADAANKGGAMDLKKVPFRNSVLTMLLKNSLAGNAKTSMLCAVSPAGVNYNESMSTLRYAQSAKKIATKAVVNEDPTAKLIKQLREEVERLKNEVSTGGGGSGSAVMEVEALMMQKSMSKEQRKEQTNRLKARRKVILAMTGGGSMGQEGYKKFPHLSNLNKDPLLSGTLKLIIADSTTMKIGRRDAEVAQDVQLEGLGMKKSHCLISNEGGGVLIVMVGEPQAKVYVNGVKLGEKGARLRNGDILVLGVCTHIYQLIIPDTVMEDEEGRPSEITSRDDTTVSYQTAVRQVVLGRPETEHQRMVRLAHLVIATWRRPVFRRMFEERIVEALRYCQEANEISKLMHAKMQFNINLSCGVRLDDAASLSLREIIKYEHLNINVRAHRVPEEALRSGNLDASADADANEETRLFSSKDWLMECGRVAFGEFLDSLRNVYDAMKPLDAFEDSMQPLMDEFGRHTGGGGISLEELQIYKDKLLDIVGNGGEERKNLLLKMGKGFEVIKEKIGGVVDVLGKDAEEKVGKIKQIEVKEEGGGLQQQYQIVEKVVNDDVKGRAEGGVRFRSSGVENYGEEEEKEEEEEEEEEEDEEEFKEVEKKRIDTEESEVVTIEAAFAQVEVEATPTKKFKEEEQEEQEEQEQEQEEKVSPFDDATWGVESQAIGLERLESIEVEGAEGMAADEDGVAAYAPAEEDGHVKEPPQVDDGLPNDWSLVHDEGSNQEFWWSEARQESKWADESVEVPTDHEEHEEYEEHGEYEEHKEHEEYEEHEEHEEYGQEHEEHEEYGQEHEETDIIYEQEEGQELERVSSSLSKPVLDFDDLSDDHFDLDGELPQTDELHVYDSADEAAKAEEEAPKDESIDDWKLIVDEDSGRDYWWSDSRNEAKWVDEEGKVAVGETSKDGFELHEDEEGHQYLFNPETGESEWL</sequence>
<evidence type="ECO:0000256" key="6">
    <source>
        <dbReference type="SAM" id="Coils"/>
    </source>
</evidence>
<keyword evidence="1 5" id="KW-0547">Nucleotide-binding</keyword>
<dbReference type="Pfam" id="PF00225">
    <property type="entry name" value="Kinesin"/>
    <property type="match status" value="1"/>
</dbReference>
<dbReference type="OrthoDB" id="3176171at2759"/>
<feature type="region of interest" description="Disordered" evidence="7">
    <location>
        <begin position="1364"/>
        <end position="1386"/>
    </location>
</feature>
<dbReference type="Pfam" id="PF00498">
    <property type="entry name" value="FHA"/>
    <property type="match status" value="1"/>
</dbReference>
<feature type="region of interest" description="Disordered" evidence="7">
    <location>
        <begin position="283"/>
        <end position="375"/>
    </location>
</feature>
<feature type="region of interest" description="Disordered" evidence="7">
    <location>
        <begin position="1577"/>
        <end position="1597"/>
    </location>
</feature>
<dbReference type="GO" id="GO:0008017">
    <property type="term" value="F:microtubule binding"/>
    <property type="evidence" value="ECO:0007669"/>
    <property type="project" value="InterPro"/>
</dbReference>
<evidence type="ECO:0000256" key="3">
    <source>
        <dbReference type="ARBA" id="ARBA00023054"/>
    </source>
</evidence>
<feature type="region of interest" description="Disordered" evidence="7">
    <location>
        <begin position="1232"/>
        <end position="1325"/>
    </location>
</feature>
<keyword evidence="3 6" id="KW-0175">Coiled coil</keyword>
<gene>
    <name evidence="9" type="ORF">TrRE_jg13451</name>
</gene>
<dbReference type="Gene3D" id="3.40.850.10">
    <property type="entry name" value="Kinesin motor domain"/>
    <property type="match status" value="1"/>
</dbReference>
<name>A0A9W7AS62_9STRA</name>
<feature type="compositionally biased region" description="Basic and acidic residues" evidence="7">
    <location>
        <begin position="1428"/>
        <end position="1437"/>
    </location>
</feature>
<feature type="domain" description="Kinesin motor" evidence="8">
    <location>
        <begin position="401"/>
        <end position="740"/>
    </location>
</feature>
<evidence type="ECO:0000256" key="4">
    <source>
        <dbReference type="ARBA" id="ARBA00023175"/>
    </source>
</evidence>
<dbReference type="SUPFAM" id="SSF52540">
    <property type="entry name" value="P-loop containing nucleoside triphosphate hydrolases"/>
    <property type="match status" value="1"/>
</dbReference>
<evidence type="ECO:0000256" key="1">
    <source>
        <dbReference type="ARBA" id="ARBA00022741"/>
    </source>
</evidence>
<dbReference type="GO" id="GO:0005524">
    <property type="term" value="F:ATP binding"/>
    <property type="evidence" value="ECO:0007669"/>
    <property type="project" value="UniProtKB-UniRule"/>
</dbReference>
<feature type="compositionally biased region" description="Basic and acidic residues" evidence="7">
    <location>
        <begin position="1405"/>
        <end position="1419"/>
    </location>
</feature>
<dbReference type="InterPro" id="IPR008984">
    <property type="entry name" value="SMAD_FHA_dom_sf"/>
</dbReference>
<proteinExistence type="inferred from homology"/>
<organism evidence="9 10">
    <name type="scientific">Triparma retinervis</name>
    <dbReference type="NCBI Taxonomy" id="2557542"/>
    <lineage>
        <taxon>Eukaryota</taxon>
        <taxon>Sar</taxon>
        <taxon>Stramenopiles</taxon>
        <taxon>Ochrophyta</taxon>
        <taxon>Bolidophyceae</taxon>
        <taxon>Parmales</taxon>
        <taxon>Triparmaceae</taxon>
        <taxon>Triparma</taxon>
    </lineage>
</organism>
<keyword evidence="10" id="KW-1185">Reference proteome</keyword>
<keyword evidence="4 5" id="KW-0505">Motor protein</keyword>
<feature type="binding site" evidence="5">
    <location>
        <begin position="490"/>
        <end position="497"/>
    </location>
    <ligand>
        <name>ATP</name>
        <dbReference type="ChEBI" id="CHEBI:30616"/>
    </ligand>
</feature>
<dbReference type="InterPro" id="IPR001752">
    <property type="entry name" value="Kinesin_motor_dom"/>
</dbReference>
<evidence type="ECO:0000256" key="7">
    <source>
        <dbReference type="SAM" id="MobiDB-lite"/>
    </source>
</evidence>
<dbReference type="InterPro" id="IPR019821">
    <property type="entry name" value="Kinesin_motor_CS"/>
</dbReference>
<feature type="region of interest" description="Disordered" evidence="7">
    <location>
        <begin position="26"/>
        <end position="46"/>
    </location>
</feature>
<feature type="compositionally biased region" description="Acidic residues" evidence="7">
    <location>
        <begin position="1243"/>
        <end position="1265"/>
    </location>
</feature>
<accession>A0A9W7AS62</accession>
<reference evidence="9" key="1">
    <citation type="submission" date="2022-07" db="EMBL/GenBank/DDBJ databases">
        <title>Genome analysis of Parmales, a sister group of diatoms, reveals the evolutionary specialization of diatoms from phago-mixotrophs to photoautotrophs.</title>
        <authorList>
            <person name="Ban H."/>
            <person name="Sato S."/>
            <person name="Yoshikawa S."/>
            <person name="Kazumasa Y."/>
            <person name="Nakamura Y."/>
            <person name="Ichinomiya M."/>
            <person name="Saitoh K."/>
            <person name="Sato N."/>
            <person name="Blanc-Mathieu R."/>
            <person name="Endo H."/>
            <person name="Kuwata A."/>
            <person name="Ogata H."/>
        </authorList>
    </citation>
    <scope>NUCLEOTIDE SEQUENCE</scope>
</reference>
<dbReference type="GO" id="GO:0003777">
    <property type="term" value="F:microtubule motor activity"/>
    <property type="evidence" value="ECO:0007669"/>
    <property type="project" value="InterPro"/>
</dbReference>
<dbReference type="SMART" id="SM00129">
    <property type="entry name" value="KISc"/>
    <property type="match status" value="1"/>
</dbReference>
<dbReference type="InterPro" id="IPR027417">
    <property type="entry name" value="P-loop_NTPase"/>
</dbReference>
<evidence type="ECO:0000313" key="9">
    <source>
        <dbReference type="EMBL" id="GMH74542.1"/>
    </source>
</evidence>
<feature type="coiled-coil region" evidence="6">
    <location>
        <begin position="135"/>
        <end position="169"/>
    </location>
</feature>
<comment type="similarity">
    <text evidence="5">Belongs to the TRAFAC class myosin-kinesin ATPase superfamily. Kinesin family.</text>
</comment>
<feature type="compositionally biased region" description="Acidic residues" evidence="7">
    <location>
        <begin position="1461"/>
        <end position="1473"/>
    </location>
</feature>
<dbReference type="GO" id="GO:0007018">
    <property type="term" value="P:microtubule-based movement"/>
    <property type="evidence" value="ECO:0007669"/>
    <property type="project" value="InterPro"/>
</dbReference>
<dbReference type="SUPFAM" id="SSF49879">
    <property type="entry name" value="SMAD/FHA domain"/>
    <property type="match status" value="1"/>
</dbReference>
<dbReference type="InterPro" id="IPR000253">
    <property type="entry name" value="FHA_dom"/>
</dbReference>
<feature type="compositionally biased region" description="Acidic residues" evidence="7">
    <location>
        <begin position="312"/>
        <end position="325"/>
    </location>
</feature>
<dbReference type="Proteomes" id="UP001165082">
    <property type="component" value="Unassembled WGS sequence"/>
</dbReference>
<evidence type="ECO:0000259" key="8">
    <source>
        <dbReference type="PROSITE" id="PS50067"/>
    </source>
</evidence>
<feature type="compositionally biased region" description="Basic and acidic residues" evidence="7">
    <location>
        <begin position="1443"/>
        <end position="1460"/>
    </location>
</feature>
<dbReference type="PRINTS" id="PR00380">
    <property type="entry name" value="KINESINHEAVY"/>
</dbReference>
<comment type="caution">
    <text evidence="9">The sequence shown here is derived from an EMBL/GenBank/DDBJ whole genome shotgun (WGS) entry which is preliminary data.</text>
</comment>
<keyword evidence="2 5" id="KW-0067">ATP-binding</keyword>
<dbReference type="InterPro" id="IPR036961">
    <property type="entry name" value="Kinesin_motor_dom_sf"/>
</dbReference>
<evidence type="ECO:0000256" key="2">
    <source>
        <dbReference type="ARBA" id="ARBA00022840"/>
    </source>
</evidence>